<gene>
    <name evidence="1" type="ORF">GO755_31400</name>
</gene>
<keyword evidence="2" id="KW-1185">Reference proteome</keyword>
<comment type="caution">
    <text evidence="1">The sequence shown here is derived from an EMBL/GenBank/DDBJ whole genome shotgun (WGS) entry which is preliminary data.</text>
</comment>
<reference evidence="1 2" key="1">
    <citation type="submission" date="2019-12" db="EMBL/GenBank/DDBJ databases">
        <title>Spirosoma sp. HMF4905 genome sequencing and assembly.</title>
        <authorList>
            <person name="Kang H."/>
            <person name="Cha I."/>
            <person name="Kim H."/>
            <person name="Joh K."/>
        </authorList>
    </citation>
    <scope>NUCLEOTIDE SEQUENCE [LARGE SCALE GENOMIC DNA]</scope>
    <source>
        <strain evidence="1 2">HMF4905</strain>
    </source>
</reference>
<organism evidence="1 2">
    <name type="scientific">Spirosoma arboris</name>
    <dbReference type="NCBI Taxonomy" id="2682092"/>
    <lineage>
        <taxon>Bacteria</taxon>
        <taxon>Pseudomonadati</taxon>
        <taxon>Bacteroidota</taxon>
        <taxon>Cytophagia</taxon>
        <taxon>Cytophagales</taxon>
        <taxon>Cytophagaceae</taxon>
        <taxon>Spirosoma</taxon>
    </lineage>
</organism>
<dbReference type="AlphaFoldDB" id="A0A7K1SL98"/>
<evidence type="ECO:0000313" key="1">
    <source>
        <dbReference type="EMBL" id="MVM34577.1"/>
    </source>
</evidence>
<proteinExistence type="predicted"/>
<name>A0A7K1SL98_9BACT</name>
<dbReference type="RefSeq" id="WP_157589392.1">
    <property type="nucleotide sequence ID" value="NZ_WPIN01000016.1"/>
</dbReference>
<dbReference type="EMBL" id="WPIN01000016">
    <property type="protein sequence ID" value="MVM34577.1"/>
    <property type="molecule type" value="Genomic_DNA"/>
</dbReference>
<accession>A0A7K1SL98</accession>
<dbReference type="Proteomes" id="UP000436006">
    <property type="component" value="Unassembled WGS sequence"/>
</dbReference>
<protein>
    <submittedName>
        <fullName evidence="1">Uncharacterized protein</fullName>
    </submittedName>
</protein>
<sequence>MTPSFIKEDLILAKLFGSLGVLGTTQPTLPSGIWSWYKNQQPLDSNFS</sequence>
<evidence type="ECO:0000313" key="2">
    <source>
        <dbReference type="Proteomes" id="UP000436006"/>
    </source>
</evidence>